<dbReference type="InterPro" id="IPR058712">
    <property type="entry name" value="SRA_ScoMcrA"/>
</dbReference>
<dbReference type="AlphaFoldDB" id="K4R9G5"/>
<dbReference type="Proteomes" id="UP000008043">
    <property type="component" value="Chromosome"/>
</dbReference>
<reference evidence="2 3" key="1">
    <citation type="journal article" date="2012" name="J. Bacteriol.">
        <title>Genome sequence of the bacterium Streptomyces davawensis JCM 4913 and heterologous production of the unique antibiotic roseoflavin.</title>
        <authorList>
            <person name="Jankowitsch F."/>
            <person name="Schwarz J."/>
            <person name="Ruckert C."/>
            <person name="Gust B."/>
            <person name="Szczepanowski R."/>
            <person name="Blom J."/>
            <person name="Pelzer S."/>
            <person name="Kalinowski J."/>
            <person name="Mack M."/>
        </authorList>
    </citation>
    <scope>NUCLEOTIDE SEQUENCE [LARGE SCALE GENOMIC DNA]</scope>
    <source>
        <strain evidence="3">DSM 101723 / JCM 4913 / KCC S-0913 / 768</strain>
    </source>
</reference>
<evidence type="ECO:0000259" key="1">
    <source>
        <dbReference type="Pfam" id="PF26348"/>
    </source>
</evidence>
<gene>
    <name evidence="2" type="ORF">BN159_5408</name>
</gene>
<dbReference type="Pfam" id="PF26348">
    <property type="entry name" value="SRA_ScoMcrA"/>
    <property type="match status" value="1"/>
</dbReference>
<dbReference type="STRING" id="1214101.BN159_5408"/>
<name>K4R9G5_STRDJ</name>
<dbReference type="RefSeq" id="WP_015660125.1">
    <property type="nucleotide sequence ID" value="NC_020504.1"/>
</dbReference>
<organism evidence="2 3">
    <name type="scientific">Streptomyces davaonensis (strain DSM 101723 / JCM 4913 / KCC S-0913 / 768)</name>
    <dbReference type="NCBI Taxonomy" id="1214101"/>
    <lineage>
        <taxon>Bacteria</taxon>
        <taxon>Bacillati</taxon>
        <taxon>Actinomycetota</taxon>
        <taxon>Actinomycetes</taxon>
        <taxon>Kitasatosporales</taxon>
        <taxon>Streptomycetaceae</taxon>
        <taxon>Streptomyces</taxon>
    </lineage>
</organism>
<keyword evidence="3" id="KW-1185">Reference proteome</keyword>
<sequence length="343" mass="38140">MTTAPSGFQPGDILTRKQIHPLLGGAGFAGICPAVEKRNVLIFSDSKVGKRFGYRDGWMAEDDDLGPVFTYTGTGKQGNQAFEGGNLSILDHARMGRTLHLFVAVGKVPGSDTRTHRYIGMFKLDERKPFEIREAKDELGNDRDVIVFRLRPIGRYIREASDTLDRAPHSRLGFSRTAGRYTRATRRRIRERRPQTDVDQVAAARDDLADAFEERETASGETIGQLDVSMRSSTSRLMFDLYNPANNTVYEPTSTAASESITQALAQLLRARRYLNEIPHDQPLHLMVLAPALPDMDLRDLLAEHGIGLVYRNDSGGFSEFQIGTSPSSTPQPFRCLNCPIPA</sequence>
<proteinExistence type="predicted"/>
<dbReference type="eggNOG" id="COG1403">
    <property type="taxonomic scope" value="Bacteria"/>
</dbReference>
<evidence type="ECO:0000313" key="2">
    <source>
        <dbReference type="EMBL" id="CCK29787.1"/>
    </source>
</evidence>
<protein>
    <recommendedName>
        <fullName evidence="1">ScoMcrA-like SRA domain-containing protein</fullName>
    </recommendedName>
</protein>
<feature type="domain" description="ScoMcrA-like SRA" evidence="1">
    <location>
        <begin position="15"/>
        <end position="159"/>
    </location>
</feature>
<dbReference type="HOGENOM" id="CLU_852017_0_0_11"/>
<dbReference type="KEGG" id="sdv:BN159_5408"/>
<dbReference type="EMBL" id="HE971709">
    <property type="protein sequence ID" value="CCK29787.1"/>
    <property type="molecule type" value="Genomic_DNA"/>
</dbReference>
<evidence type="ECO:0000313" key="3">
    <source>
        <dbReference type="Proteomes" id="UP000008043"/>
    </source>
</evidence>
<dbReference type="OrthoDB" id="4939521at2"/>
<accession>K4R9G5</accession>